<evidence type="ECO:0000256" key="1">
    <source>
        <dbReference type="SAM" id="Phobius"/>
    </source>
</evidence>
<dbReference type="PANTHER" id="PTHR39476:SF1">
    <property type="entry name" value="NADH DEHYDROGENASE [UBIQUINONE] 1 BETA SUBCOMPLEX SUBUNIT 4"/>
    <property type="match status" value="1"/>
</dbReference>
<keyword evidence="1" id="KW-0812">Transmembrane</keyword>
<reference evidence="2 3" key="1">
    <citation type="submission" date="2015-07" db="EMBL/GenBank/DDBJ databases">
        <authorList>
            <person name="Cajimat M.N.B."/>
            <person name="Milazzo M.L."/>
            <person name="Fulhorst C.F."/>
        </authorList>
    </citation>
    <scope>NUCLEOTIDE SEQUENCE [LARGE SCALE GENOMIC DNA]</scope>
    <source>
        <strain evidence="2">Single colony</strain>
    </source>
</reference>
<name>A0A0K3CAN4_RHOTO</name>
<feature type="transmembrane region" description="Helical" evidence="1">
    <location>
        <begin position="47"/>
        <end position="64"/>
    </location>
</feature>
<gene>
    <name evidence="2" type="primary">FGENESH: predicted gene_1.72</name>
    <name evidence="2" type="ORF">BN2166_0000720</name>
</gene>
<protein>
    <submittedName>
        <fullName evidence="2">BY PROTMAP: gi|472580382|gb|EMS18189.1| NADH-ubiquinone oxidoreductase subunit [Rhodosporidium toruloides NP11] gi|647402912|emb|CDR49098.1| RHTO0S23e00584g1_1 [Rhodosporidium toruloides]</fullName>
    </submittedName>
</protein>
<evidence type="ECO:0000313" key="3">
    <source>
        <dbReference type="Proteomes" id="UP000199069"/>
    </source>
</evidence>
<dbReference type="STRING" id="5286.A0A0K3CAN4"/>
<dbReference type="PANTHER" id="PTHR39476">
    <property type="entry name" value="NADH:UBIQUINONE OXIDOREDUCTASE 6.6KD SUBUNIT"/>
    <property type="match status" value="1"/>
</dbReference>
<dbReference type="Proteomes" id="UP000199069">
    <property type="component" value="Unassembled WGS sequence"/>
</dbReference>
<keyword evidence="2" id="KW-0830">Ubiquinone</keyword>
<organism evidence="2 3">
    <name type="scientific">Rhodotorula toruloides</name>
    <name type="common">Yeast</name>
    <name type="synonym">Rhodosporidium toruloides</name>
    <dbReference type="NCBI Taxonomy" id="5286"/>
    <lineage>
        <taxon>Eukaryota</taxon>
        <taxon>Fungi</taxon>
        <taxon>Dikarya</taxon>
        <taxon>Basidiomycota</taxon>
        <taxon>Pucciniomycotina</taxon>
        <taxon>Microbotryomycetes</taxon>
        <taxon>Sporidiobolales</taxon>
        <taxon>Sporidiobolaceae</taxon>
        <taxon>Rhodotorula</taxon>
    </lineage>
</organism>
<evidence type="ECO:0000313" key="2">
    <source>
        <dbReference type="EMBL" id="CTR04211.1"/>
    </source>
</evidence>
<keyword evidence="1" id="KW-1133">Transmembrane helix</keyword>
<sequence length="104" mass="11485">MGGSGGYRACDALGHSPAIIDPGVEAFAYMRENVWQHFRFTNRTTRLAVLWGVVVPSLVYAVSYPQDLKWDLLGARRDDPIARFGKYSQKPSERAAAAAPADEE</sequence>
<proteinExistence type="predicted"/>
<dbReference type="AlphaFoldDB" id="A0A0K3CAN4"/>
<keyword evidence="1" id="KW-0472">Membrane</keyword>
<dbReference type="EMBL" id="CWKI01000001">
    <property type="protein sequence ID" value="CTR04211.1"/>
    <property type="molecule type" value="Genomic_DNA"/>
</dbReference>
<accession>A0A0K3CAN4</accession>
<keyword evidence="3" id="KW-1185">Reference proteome</keyword>